<name>A0A8X6FTR2_TRICU</name>
<feature type="non-terminal residue" evidence="1">
    <location>
        <position position="1"/>
    </location>
</feature>
<evidence type="ECO:0000313" key="2">
    <source>
        <dbReference type="Proteomes" id="UP000887116"/>
    </source>
</evidence>
<sequence>ITFIARSTGFYISKVINIMLIKSCVHFYQKEGKVICCNCKVMRMISSLMYD</sequence>
<dbReference type="EMBL" id="BMAO01033117">
    <property type="protein sequence ID" value="GFQ87134.1"/>
    <property type="molecule type" value="Genomic_DNA"/>
</dbReference>
<evidence type="ECO:0000313" key="1">
    <source>
        <dbReference type="EMBL" id="GFQ87134.1"/>
    </source>
</evidence>
<accession>A0A8X6FTR2</accession>
<gene>
    <name evidence="1" type="ORF">TNCT_26161</name>
</gene>
<keyword evidence="2" id="KW-1185">Reference proteome</keyword>
<reference evidence="1" key="1">
    <citation type="submission" date="2020-07" db="EMBL/GenBank/DDBJ databases">
        <title>Multicomponent nature underlies the extraordinary mechanical properties of spider dragline silk.</title>
        <authorList>
            <person name="Kono N."/>
            <person name="Nakamura H."/>
            <person name="Mori M."/>
            <person name="Yoshida Y."/>
            <person name="Ohtoshi R."/>
            <person name="Malay A.D."/>
            <person name="Moran D.A.P."/>
            <person name="Tomita M."/>
            <person name="Numata K."/>
            <person name="Arakawa K."/>
        </authorList>
    </citation>
    <scope>NUCLEOTIDE SEQUENCE</scope>
</reference>
<dbReference type="Proteomes" id="UP000887116">
    <property type="component" value="Unassembled WGS sequence"/>
</dbReference>
<protein>
    <submittedName>
        <fullName evidence="1">Uncharacterized protein</fullName>
    </submittedName>
</protein>
<comment type="caution">
    <text evidence="1">The sequence shown here is derived from an EMBL/GenBank/DDBJ whole genome shotgun (WGS) entry which is preliminary data.</text>
</comment>
<proteinExistence type="predicted"/>
<organism evidence="1 2">
    <name type="scientific">Trichonephila clavata</name>
    <name type="common">Joro spider</name>
    <name type="synonym">Nephila clavata</name>
    <dbReference type="NCBI Taxonomy" id="2740835"/>
    <lineage>
        <taxon>Eukaryota</taxon>
        <taxon>Metazoa</taxon>
        <taxon>Ecdysozoa</taxon>
        <taxon>Arthropoda</taxon>
        <taxon>Chelicerata</taxon>
        <taxon>Arachnida</taxon>
        <taxon>Araneae</taxon>
        <taxon>Araneomorphae</taxon>
        <taxon>Entelegynae</taxon>
        <taxon>Araneoidea</taxon>
        <taxon>Nephilidae</taxon>
        <taxon>Trichonephila</taxon>
    </lineage>
</organism>
<dbReference type="AlphaFoldDB" id="A0A8X6FTR2"/>